<sequence>MAYATCCGNDHSISSKKSTSIYLKESLNFWIPQKNKNLTNTFKCTLSKFLILDNFINTLQDTVSYTNDLKLQSFFNYWFTNNIELSKIDLSELFNGGIKKLASKLEEWNNEDFTLKTTLQSCLSYILQFIILPPGSISLPELPSRVQKKIFFKLIPYNIPIPDEFQLILRWDICHGHANTAVTILKVADTNELLEGFNPLEWDKIKNLDGNKR</sequence>
<dbReference type="Proteomes" id="UP000266861">
    <property type="component" value="Unassembled WGS sequence"/>
</dbReference>
<reference evidence="1 2" key="1">
    <citation type="submission" date="2018-08" db="EMBL/GenBank/DDBJ databases">
        <title>Genome and evolution of the arbuscular mycorrhizal fungus Diversispora epigaea (formerly Glomus versiforme) and its bacterial endosymbionts.</title>
        <authorList>
            <person name="Sun X."/>
            <person name="Fei Z."/>
            <person name="Harrison M."/>
        </authorList>
    </citation>
    <scope>NUCLEOTIDE SEQUENCE [LARGE SCALE GENOMIC DNA]</scope>
    <source>
        <strain evidence="1 2">IT104</strain>
    </source>
</reference>
<organism evidence="1 2">
    <name type="scientific">Diversispora epigaea</name>
    <dbReference type="NCBI Taxonomy" id="1348612"/>
    <lineage>
        <taxon>Eukaryota</taxon>
        <taxon>Fungi</taxon>
        <taxon>Fungi incertae sedis</taxon>
        <taxon>Mucoromycota</taxon>
        <taxon>Glomeromycotina</taxon>
        <taxon>Glomeromycetes</taxon>
        <taxon>Diversisporales</taxon>
        <taxon>Diversisporaceae</taxon>
        <taxon>Diversispora</taxon>
    </lineage>
</organism>
<accession>A0A397I4I3</accession>
<name>A0A397I4I3_9GLOM</name>
<dbReference type="EMBL" id="PQFF01000246">
    <property type="protein sequence ID" value="RHZ70571.1"/>
    <property type="molecule type" value="Genomic_DNA"/>
</dbReference>
<keyword evidence="2" id="KW-1185">Reference proteome</keyword>
<comment type="caution">
    <text evidence="1">The sequence shown here is derived from an EMBL/GenBank/DDBJ whole genome shotgun (WGS) entry which is preliminary data.</text>
</comment>
<evidence type="ECO:0000313" key="1">
    <source>
        <dbReference type="EMBL" id="RHZ70571.1"/>
    </source>
</evidence>
<evidence type="ECO:0000313" key="2">
    <source>
        <dbReference type="Proteomes" id="UP000266861"/>
    </source>
</evidence>
<dbReference type="AlphaFoldDB" id="A0A397I4I3"/>
<protein>
    <submittedName>
        <fullName evidence="1">Uncharacterized protein</fullName>
    </submittedName>
</protein>
<proteinExistence type="predicted"/>
<gene>
    <name evidence="1" type="ORF">Glove_269g51</name>
</gene>